<dbReference type="PANTHER" id="PTHR11905:SF159">
    <property type="entry name" value="ADAM METALLOPROTEASE"/>
    <property type="match status" value="1"/>
</dbReference>
<dbReference type="CDD" id="cd00041">
    <property type="entry name" value="CUB"/>
    <property type="match status" value="1"/>
</dbReference>
<evidence type="ECO:0000259" key="4">
    <source>
        <dbReference type="PROSITE" id="PS01180"/>
    </source>
</evidence>
<dbReference type="EMBL" id="FWXS01000008">
    <property type="protein sequence ID" value="SMC80092.1"/>
    <property type="molecule type" value="Genomic_DNA"/>
</dbReference>
<keyword evidence="2" id="KW-1015">Disulfide bond</keyword>
<keyword evidence="1 3" id="KW-0732">Signal</keyword>
<gene>
    <name evidence="6" type="ORF">SAMN06296427_108132</name>
</gene>
<protein>
    <submittedName>
        <fullName evidence="6">Por secretion system C-terminal sorting domain-containing protein</fullName>
    </submittedName>
</protein>
<dbReference type="PANTHER" id="PTHR11905">
    <property type="entry name" value="ADAM A DISINTEGRIN AND METALLOPROTEASE DOMAIN"/>
    <property type="match status" value="1"/>
</dbReference>
<feature type="domain" description="Peptidase M12B" evidence="5">
    <location>
        <begin position="215"/>
        <end position="383"/>
    </location>
</feature>
<dbReference type="InterPro" id="IPR003961">
    <property type="entry name" value="FN3_dom"/>
</dbReference>
<dbReference type="Pfam" id="PF00041">
    <property type="entry name" value="fn3"/>
    <property type="match status" value="1"/>
</dbReference>
<name>A0A1W2C5E1_9FLAO</name>
<sequence>MKKLLFCCITLLNIGLYAQNTKAVAQKIERLETQKTNFKKFNVLNETSQKNTTVENVVNNATLAKIDLNSIHSIYTQKNNALEISIPYQGQEIEIQLYRVNPLSDSFTLKTNKKSSVNYQPGVYYRGIIKDNPNSLVSFSFFEDKFSGIISADEFQNLNIGKLQSVNNTTDYIVYSDLNLKVTNDWTCETDDFVKDAYTDYPSSMIFEGATTTEKCVAMYYEMDYDLFTENNSNLDETMDWMSATFNNMQTLYENDDITIALNEVFIWETQDPYQGSGGSGDYLAAFNNERPNFAGDVGQMIGANDNSGGGIAATIEGICSTENYSYAGVNTGFSTVPTYSWTIMVMTHEHGHVLGSRHTHACVWNGNNTAIDGCAGGVEGNCSTPGYPDEGGLIMSYCHLQGRPGINFALGFGEQPKTVIINNINGKECLSTDCINTCFNTVQGLTLTNVSETEATLNWTDTDEENDEWQYAVRAASSNAPLSWQATNSTSISLDNLAANTYYNAYVRKLCGDVEMAEVVRMFATDADFCSGILFTDSGGNSGNYSDNEDVTRTIVPTNSNEKVKVTFNSFNVENGYDFLYIHDGTDTTAPEITGGGLTGQQNGASFQSSDETGALSFRFVSDVFVTGSGWVAEIECQTLGVDDVSAYLDFSYYPNPVLNQLNIQSKNEILDVAVYNIAGQKLNDKSIKSMDVSLDFSSYPSGTYIVELKFKEKPVRFKIIKK</sequence>
<dbReference type="Gene3D" id="3.40.390.10">
    <property type="entry name" value="Collagenase (Catalytic Domain)"/>
    <property type="match status" value="1"/>
</dbReference>
<dbReference type="InterPro" id="IPR013783">
    <property type="entry name" value="Ig-like_fold"/>
</dbReference>
<dbReference type="GO" id="GO:0004222">
    <property type="term" value="F:metalloendopeptidase activity"/>
    <property type="evidence" value="ECO:0007669"/>
    <property type="project" value="InterPro"/>
</dbReference>
<proteinExistence type="predicted"/>
<evidence type="ECO:0000256" key="3">
    <source>
        <dbReference type="SAM" id="SignalP"/>
    </source>
</evidence>
<dbReference type="SUPFAM" id="SSF49854">
    <property type="entry name" value="Spermadhesin, CUB domain"/>
    <property type="match status" value="1"/>
</dbReference>
<evidence type="ECO:0000256" key="1">
    <source>
        <dbReference type="ARBA" id="ARBA00022729"/>
    </source>
</evidence>
<dbReference type="OrthoDB" id="1182309at2"/>
<dbReference type="NCBIfam" id="TIGR04183">
    <property type="entry name" value="Por_Secre_tail"/>
    <property type="match status" value="1"/>
</dbReference>
<dbReference type="PROSITE" id="PS01180">
    <property type="entry name" value="CUB"/>
    <property type="match status" value="1"/>
</dbReference>
<dbReference type="AlphaFoldDB" id="A0A1W2C5E1"/>
<evidence type="ECO:0000259" key="5">
    <source>
        <dbReference type="PROSITE" id="PS50215"/>
    </source>
</evidence>
<evidence type="ECO:0000256" key="2">
    <source>
        <dbReference type="ARBA" id="ARBA00023157"/>
    </source>
</evidence>
<dbReference type="PROSITE" id="PS50215">
    <property type="entry name" value="ADAM_MEPRO"/>
    <property type="match status" value="1"/>
</dbReference>
<dbReference type="Gene3D" id="2.60.40.10">
    <property type="entry name" value="Immunoglobulins"/>
    <property type="match status" value="1"/>
</dbReference>
<dbReference type="SMART" id="SM00042">
    <property type="entry name" value="CUB"/>
    <property type="match status" value="1"/>
</dbReference>
<dbReference type="GO" id="GO:0006509">
    <property type="term" value="P:membrane protein ectodomain proteolysis"/>
    <property type="evidence" value="ECO:0007669"/>
    <property type="project" value="TreeGrafter"/>
</dbReference>
<dbReference type="InterPro" id="IPR024079">
    <property type="entry name" value="MetalloPept_cat_dom_sf"/>
</dbReference>
<dbReference type="Pfam" id="PF00431">
    <property type="entry name" value="CUB"/>
    <property type="match status" value="1"/>
</dbReference>
<dbReference type="Pfam" id="PF13688">
    <property type="entry name" value="Reprolysin_5"/>
    <property type="match status" value="1"/>
</dbReference>
<reference evidence="6 7" key="1">
    <citation type="submission" date="2017-04" db="EMBL/GenBank/DDBJ databases">
        <authorList>
            <person name="Afonso C.L."/>
            <person name="Miller P.J."/>
            <person name="Scott M.A."/>
            <person name="Spackman E."/>
            <person name="Goraichik I."/>
            <person name="Dimitrov K.M."/>
            <person name="Suarez D.L."/>
            <person name="Swayne D.E."/>
        </authorList>
    </citation>
    <scope>NUCLEOTIDE SEQUENCE [LARGE SCALE GENOMIC DNA]</scope>
    <source>
        <strain evidence="6 7">CGMCC 1.12708</strain>
    </source>
</reference>
<feature type="domain" description="CUB" evidence="4">
    <location>
        <begin position="512"/>
        <end position="639"/>
    </location>
</feature>
<dbReference type="InterPro" id="IPR035914">
    <property type="entry name" value="Sperma_CUB_dom_sf"/>
</dbReference>
<dbReference type="InterPro" id="IPR000859">
    <property type="entry name" value="CUB_dom"/>
</dbReference>
<dbReference type="Proteomes" id="UP000192393">
    <property type="component" value="Unassembled WGS sequence"/>
</dbReference>
<feature type="chain" id="PRO_5010692424" evidence="3">
    <location>
        <begin position="19"/>
        <end position="724"/>
    </location>
</feature>
<dbReference type="InterPro" id="IPR026444">
    <property type="entry name" value="Secre_tail"/>
</dbReference>
<evidence type="ECO:0000313" key="6">
    <source>
        <dbReference type="EMBL" id="SMC80092.1"/>
    </source>
</evidence>
<dbReference type="SUPFAM" id="SSF55486">
    <property type="entry name" value="Metalloproteases ('zincins'), catalytic domain"/>
    <property type="match status" value="1"/>
</dbReference>
<accession>A0A1W2C5E1</accession>
<dbReference type="InterPro" id="IPR036116">
    <property type="entry name" value="FN3_sf"/>
</dbReference>
<dbReference type="InterPro" id="IPR001590">
    <property type="entry name" value="Peptidase_M12B"/>
</dbReference>
<dbReference type="Gene3D" id="2.60.120.290">
    <property type="entry name" value="Spermadhesin, CUB domain"/>
    <property type="match status" value="1"/>
</dbReference>
<dbReference type="Pfam" id="PF18962">
    <property type="entry name" value="Por_Secre_tail"/>
    <property type="match status" value="1"/>
</dbReference>
<dbReference type="STRING" id="1434700.SAMN06296427_108132"/>
<feature type="signal peptide" evidence="3">
    <location>
        <begin position="1"/>
        <end position="18"/>
    </location>
</feature>
<dbReference type="RefSeq" id="WP_084018005.1">
    <property type="nucleotide sequence ID" value="NZ_FWXS01000008.1"/>
</dbReference>
<keyword evidence="7" id="KW-1185">Reference proteome</keyword>
<dbReference type="SUPFAM" id="SSF49265">
    <property type="entry name" value="Fibronectin type III"/>
    <property type="match status" value="1"/>
</dbReference>
<evidence type="ECO:0000313" key="7">
    <source>
        <dbReference type="Proteomes" id="UP000192393"/>
    </source>
</evidence>
<organism evidence="6 7">
    <name type="scientific">Moheibacter sediminis</name>
    <dbReference type="NCBI Taxonomy" id="1434700"/>
    <lineage>
        <taxon>Bacteria</taxon>
        <taxon>Pseudomonadati</taxon>
        <taxon>Bacteroidota</taxon>
        <taxon>Flavobacteriia</taxon>
        <taxon>Flavobacteriales</taxon>
        <taxon>Weeksellaceae</taxon>
        <taxon>Moheibacter</taxon>
    </lineage>
</organism>